<organism evidence="1 2">
    <name type="scientific">Methylomonas koyamae</name>
    <dbReference type="NCBI Taxonomy" id="702114"/>
    <lineage>
        <taxon>Bacteria</taxon>
        <taxon>Pseudomonadati</taxon>
        <taxon>Pseudomonadota</taxon>
        <taxon>Gammaproteobacteria</taxon>
        <taxon>Methylococcales</taxon>
        <taxon>Methylococcaceae</taxon>
        <taxon>Methylomonas</taxon>
    </lineage>
</organism>
<dbReference type="STRING" id="702114.A1355_06285"/>
<comment type="caution">
    <text evidence="1">The sequence shown here is derived from an EMBL/GenBank/DDBJ whole genome shotgun (WGS) entry which is preliminary data.</text>
</comment>
<gene>
    <name evidence="1" type="ORF">A1355_06285</name>
</gene>
<protein>
    <submittedName>
        <fullName evidence="1">Uncharacterized protein</fullName>
    </submittedName>
</protein>
<evidence type="ECO:0000313" key="1">
    <source>
        <dbReference type="EMBL" id="OAI18169.1"/>
    </source>
</evidence>
<name>A0A177NLV5_9GAMM</name>
<dbReference type="RefSeq" id="WP_064028857.1">
    <property type="nucleotide sequence ID" value="NZ_LUUK01000172.1"/>
</dbReference>
<sequence>MLAFGALLSIFVRMELGGVMYRQFNVWRINDNGGVVIYRCFEKLDNKMFCVQSADYFNEPITDVKLYNSEKQALELFIEEAPDSRSGLYPSVEEAIEKFTIDFS</sequence>
<dbReference type="AlphaFoldDB" id="A0A177NLV5"/>
<dbReference type="Proteomes" id="UP000077628">
    <property type="component" value="Unassembled WGS sequence"/>
</dbReference>
<dbReference type="EMBL" id="LUUK01000172">
    <property type="protein sequence ID" value="OAI18169.1"/>
    <property type="molecule type" value="Genomic_DNA"/>
</dbReference>
<reference evidence="2" key="1">
    <citation type="submission" date="2016-03" db="EMBL/GenBank/DDBJ databases">
        <authorList>
            <person name="Heylen K."/>
            <person name="De Vos P."/>
            <person name="Vekeman B."/>
        </authorList>
    </citation>
    <scope>NUCLEOTIDE SEQUENCE [LARGE SCALE GENOMIC DNA]</scope>
    <source>
        <strain evidence="2">R-45383</strain>
    </source>
</reference>
<keyword evidence="2" id="KW-1185">Reference proteome</keyword>
<proteinExistence type="predicted"/>
<evidence type="ECO:0000313" key="2">
    <source>
        <dbReference type="Proteomes" id="UP000077628"/>
    </source>
</evidence>
<dbReference type="OrthoDB" id="6708928at2"/>
<accession>A0A177NLV5</accession>